<evidence type="ECO:0000313" key="1">
    <source>
        <dbReference type="EMBL" id="MFD0852590.1"/>
    </source>
</evidence>
<evidence type="ECO:0008006" key="3">
    <source>
        <dbReference type="Google" id="ProtNLM"/>
    </source>
</evidence>
<feature type="non-terminal residue" evidence="1">
    <location>
        <position position="94"/>
    </location>
</feature>
<sequence length="94" mass="10728">MEPERPAVELSHPPRWVLRFLNPTMRTLLRTPLAGPLRRSMMVLRFTGHTTGRGYSIPVTAHRPRDDPDEPPYVLTAAPWRVNFRGGRSVDVTV</sequence>
<evidence type="ECO:0000313" key="2">
    <source>
        <dbReference type="Proteomes" id="UP001597083"/>
    </source>
</evidence>
<organism evidence="1 2">
    <name type="scientific">Actinomadura adrarensis</name>
    <dbReference type="NCBI Taxonomy" id="1819600"/>
    <lineage>
        <taxon>Bacteria</taxon>
        <taxon>Bacillati</taxon>
        <taxon>Actinomycetota</taxon>
        <taxon>Actinomycetes</taxon>
        <taxon>Streptosporangiales</taxon>
        <taxon>Thermomonosporaceae</taxon>
        <taxon>Actinomadura</taxon>
    </lineage>
</organism>
<comment type="caution">
    <text evidence="1">The sequence shown here is derived from an EMBL/GenBank/DDBJ whole genome shotgun (WGS) entry which is preliminary data.</text>
</comment>
<proteinExistence type="predicted"/>
<name>A0ABW3CDR4_9ACTN</name>
<gene>
    <name evidence="1" type="ORF">ACFQ07_10165</name>
</gene>
<keyword evidence="2" id="KW-1185">Reference proteome</keyword>
<reference evidence="2" key="1">
    <citation type="journal article" date="2019" name="Int. J. Syst. Evol. Microbiol.">
        <title>The Global Catalogue of Microorganisms (GCM) 10K type strain sequencing project: providing services to taxonomists for standard genome sequencing and annotation.</title>
        <authorList>
            <consortium name="The Broad Institute Genomics Platform"/>
            <consortium name="The Broad Institute Genome Sequencing Center for Infectious Disease"/>
            <person name="Wu L."/>
            <person name="Ma J."/>
        </authorList>
    </citation>
    <scope>NUCLEOTIDE SEQUENCE [LARGE SCALE GENOMIC DNA]</scope>
    <source>
        <strain evidence="2">JCM 31696</strain>
    </source>
</reference>
<dbReference type="Proteomes" id="UP001597083">
    <property type="component" value="Unassembled WGS sequence"/>
</dbReference>
<dbReference type="EMBL" id="JBHTIR010001467">
    <property type="protein sequence ID" value="MFD0852590.1"/>
    <property type="molecule type" value="Genomic_DNA"/>
</dbReference>
<accession>A0ABW3CDR4</accession>
<protein>
    <recommendedName>
        <fullName evidence="3">Nitroreductase family deazaflavin-dependent oxidoreductase</fullName>
    </recommendedName>
</protein>